<protein>
    <submittedName>
        <fullName evidence="3">Uncharacterized protein</fullName>
    </submittedName>
</protein>
<reference evidence="4" key="1">
    <citation type="submission" date="2016-10" db="EMBL/GenBank/DDBJ databases">
        <authorList>
            <person name="Varghese N."/>
            <person name="Submissions S."/>
        </authorList>
    </citation>
    <scope>NUCLEOTIDE SEQUENCE [LARGE SCALE GENOMIC DNA]</scope>
    <source>
        <strain evidence="4">DSM 26893</strain>
    </source>
</reference>
<keyword evidence="2" id="KW-0472">Membrane</keyword>
<evidence type="ECO:0000256" key="2">
    <source>
        <dbReference type="SAM" id="Phobius"/>
    </source>
</evidence>
<evidence type="ECO:0000313" key="4">
    <source>
        <dbReference type="Proteomes" id="UP000199372"/>
    </source>
</evidence>
<dbReference type="AlphaFoldDB" id="A0A1H8ES33"/>
<keyword evidence="4" id="KW-1185">Reference proteome</keyword>
<dbReference type="RefSeq" id="WP_175481681.1">
    <property type="nucleotide sequence ID" value="NZ_FOCM01000003.1"/>
</dbReference>
<organism evidence="3 4">
    <name type="scientific">Palleronia pelagia</name>
    <dbReference type="NCBI Taxonomy" id="387096"/>
    <lineage>
        <taxon>Bacteria</taxon>
        <taxon>Pseudomonadati</taxon>
        <taxon>Pseudomonadota</taxon>
        <taxon>Alphaproteobacteria</taxon>
        <taxon>Rhodobacterales</taxon>
        <taxon>Roseobacteraceae</taxon>
        <taxon>Palleronia</taxon>
    </lineage>
</organism>
<feature type="transmembrane region" description="Helical" evidence="2">
    <location>
        <begin position="6"/>
        <end position="25"/>
    </location>
</feature>
<dbReference type="EMBL" id="FOCM01000003">
    <property type="protein sequence ID" value="SEN22210.1"/>
    <property type="molecule type" value="Genomic_DNA"/>
</dbReference>
<feature type="region of interest" description="Disordered" evidence="1">
    <location>
        <begin position="30"/>
        <end position="58"/>
    </location>
</feature>
<keyword evidence="2" id="KW-1133">Transmembrane helix</keyword>
<dbReference type="Proteomes" id="UP000199372">
    <property type="component" value="Unassembled WGS sequence"/>
</dbReference>
<accession>A0A1H8ES33</accession>
<evidence type="ECO:0000313" key="3">
    <source>
        <dbReference type="EMBL" id="SEN22210.1"/>
    </source>
</evidence>
<gene>
    <name evidence="3" type="ORF">SAMN04488011_10376</name>
</gene>
<keyword evidence="2" id="KW-0812">Transmembrane</keyword>
<name>A0A1H8ES33_9RHOB</name>
<sequence length="58" mass="6469">MDLTYLLVLLALLTLGAVTIFGIVSKERTDHHLRKRRRGEERASSLAADGDETTAKQM</sequence>
<evidence type="ECO:0000256" key="1">
    <source>
        <dbReference type="SAM" id="MobiDB-lite"/>
    </source>
</evidence>
<proteinExistence type="predicted"/>